<keyword evidence="10" id="KW-1185">Reference proteome</keyword>
<feature type="transmembrane region" description="Helical" evidence="7">
    <location>
        <begin position="574"/>
        <end position="594"/>
    </location>
</feature>
<dbReference type="InterPro" id="IPR005829">
    <property type="entry name" value="Sugar_transporter_CS"/>
</dbReference>
<keyword evidence="3 7" id="KW-0812">Transmembrane</keyword>
<feature type="transmembrane region" description="Helical" evidence="7">
    <location>
        <begin position="187"/>
        <end position="211"/>
    </location>
</feature>
<name>A0A8E2JGY0_9PEZI</name>
<dbReference type="PANTHER" id="PTHR23511">
    <property type="entry name" value="SYNAPTIC VESICLE GLYCOPROTEIN 2"/>
    <property type="match status" value="1"/>
</dbReference>
<evidence type="ECO:0000313" key="10">
    <source>
        <dbReference type="Proteomes" id="UP000250266"/>
    </source>
</evidence>
<keyword evidence="4 7" id="KW-1133">Transmembrane helix</keyword>
<sequence length="629" mass="70022">MGLRRWLGRQAQRPGIKDPSRGAQAYPIDQQRDWIINTIDDSPFQVWVVIVAGMGFLTDAYDIFALNVVIPMLGFVYWPETGKVPEGYQVGFLCATLAGTMLGNVIFGIAADIVGRRKMYGTELLVVILATLLLSMSSRGEKDSLQVVGFILAWRLMMGICIGADYPLSAVITAEFAPRKHRARMMAWVFFMQPIGQLLANVVSLVIVVSWQSRITSDHTTCQNDDCIRTVDRIWRLVVGLGTVPAVISLAFRFTIPESPRYKIDIKRKVTKAYDDTGDFYGGSHDPEEGQALTDMNQKSVGSFDQRDSSPPPPRSPQRLLVESESYAHSQHLRPLSSEIAPEDQISNDGDTYIPDRERASTMVIAEATSTEFNQPPMASRSDIKKFFIKEGNWCYLLGTSLSWLCLDFAFYGLGLSSPTIVRHIWSPNDPTPAVYQALRDNSTHSLIMVSIGAIVGGAAMIKIIKYVSPKTLQFWGFIVLAVLFVVIGSAWTPLLKNGNQTGLIILYVLCQLVFNLGPNVTTFIIPAEIFPTRYRCACHGISAAAGKLGSWVAQLFIMYAFRGADEDKTWLGHVLQVLAAFMVAGALTTYFLVPETRDHKGKSRTLEELAEGRIKLRELNRRRRESDD</sequence>
<organism evidence="9 10">
    <name type="scientific">Lepidopterella palustris CBS 459.81</name>
    <dbReference type="NCBI Taxonomy" id="1314670"/>
    <lineage>
        <taxon>Eukaryota</taxon>
        <taxon>Fungi</taxon>
        <taxon>Dikarya</taxon>
        <taxon>Ascomycota</taxon>
        <taxon>Pezizomycotina</taxon>
        <taxon>Dothideomycetes</taxon>
        <taxon>Pleosporomycetidae</taxon>
        <taxon>Mytilinidiales</taxon>
        <taxon>Argynnaceae</taxon>
        <taxon>Lepidopterella</taxon>
    </lineage>
</organism>
<feature type="transmembrane region" description="Helical" evidence="7">
    <location>
        <begin position="475"/>
        <end position="493"/>
    </location>
</feature>
<feature type="region of interest" description="Disordered" evidence="6">
    <location>
        <begin position="300"/>
        <end position="319"/>
    </location>
</feature>
<dbReference type="AlphaFoldDB" id="A0A8E2JGY0"/>
<dbReference type="Pfam" id="PF07690">
    <property type="entry name" value="MFS_1"/>
    <property type="match status" value="1"/>
</dbReference>
<evidence type="ECO:0000256" key="3">
    <source>
        <dbReference type="ARBA" id="ARBA00022692"/>
    </source>
</evidence>
<evidence type="ECO:0000259" key="8">
    <source>
        <dbReference type="PROSITE" id="PS50850"/>
    </source>
</evidence>
<dbReference type="GO" id="GO:0022857">
    <property type="term" value="F:transmembrane transporter activity"/>
    <property type="evidence" value="ECO:0007669"/>
    <property type="project" value="InterPro"/>
</dbReference>
<accession>A0A8E2JGY0</accession>
<dbReference type="EMBL" id="KV744894">
    <property type="protein sequence ID" value="OCK82250.1"/>
    <property type="molecule type" value="Genomic_DNA"/>
</dbReference>
<evidence type="ECO:0000256" key="4">
    <source>
        <dbReference type="ARBA" id="ARBA00022989"/>
    </source>
</evidence>
<evidence type="ECO:0000256" key="6">
    <source>
        <dbReference type="SAM" id="MobiDB-lite"/>
    </source>
</evidence>
<dbReference type="OrthoDB" id="433512at2759"/>
<evidence type="ECO:0000256" key="5">
    <source>
        <dbReference type="ARBA" id="ARBA00023136"/>
    </source>
</evidence>
<dbReference type="Proteomes" id="UP000250266">
    <property type="component" value="Unassembled WGS sequence"/>
</dbReference>
<evidence type="ECO:0000256" key="2">
    <source>
        <dbReference type="ARBA" id="ARBA00022448"/>
    </source>
</evidence>
<keyword evidence="5 7" id="KW-0472">Membrane</keyword>
<feature type="transmembrane region" description="Helical" evidence="7">
    <location>
        <begin position="120"/>
        <end position="138"/>
    </location>
</feature>
<dbReference type="InterPro" id="IPR011701">
    <property type="entry name" value="MFS"/>
</dbReference>
<dbReference type="SUPFAM" id="SSF103473">
    <property type="entry name" value="MFS general substrate transporter"/>
    <property type="match status" value="1"/>
</dbReference>
<feature type="transmembrane region" description="Helical" evidence="7">
    <location>
        <begin position="90"/>
        <end position="113"/>
    </location>
</feature>
<feature type="transmembrane region" description="Helical" evidence="7">
    <location>
        <begin position="538"/>
        <end position="562"/>
    </location>
</feature>
<feature type="transmembrane region" description="Helical" evidence="7">
    <location>
        <begin position="234"/>
        <end position="256"/>
    </location>
</feature>
<dbReference type="PROSITE" id="PS50850">
    <property type="entry name" value="MFS"/>
    <property type="match status" value="1"/>
</dbReference>
<gene>
    <name evidence="9" type="ORF">K432DRAFT_293653</name>
</gene>
<dbReference type="InterPro" id="IPR020846">
    <property type="entry name" value="MFS_dom"/>
</dbReference>
<dbReference type="PANTHER" id="PTHR23511:SF34">
    <property type="entry name" value="SYNAPTIC VESICLE GLYCOPROTEIN 2"/>
    <property type="match status" value="1"/>
</dbReference>
<reference evidence="9 10" key="1">
    <citation type="journal article" date="2016" name="Nat. Commun.">
        <title>Ectomycorrhizal ecology is imprinted in the genome of the dominant symbiotic fungus Cenococcum geophilum.</title>
        <authorList>
            <consortium name="DOE Joint Genome Institute"/>
            <person name="Peter M."/>
            <person name="Kohler A."/>
            <person name="Ohm R.A."/>
            <person name="Kuo A."/>
            <person name="Krutzmann J."/>
            <person name="Morin E."/>
            <person name="Arend M."/>
            <person name="Barry K.W."/>
            <person name="Binder M."/>
            <person name="Choi C."/>
            <person name="Clum A."/>
            <person name="Copeland A."/>
            <person name="Grisel N."/>
            <person name="Haridas S."/>
            <person name="Kipfer T."/>
            <person name="LaButti K."/>
            <person name="Lindquist E."/>
            <person name="Lipzen A."/>
            <person name="Maire R."/>
            <person name="Meier B."/>
            <person name="Mihaltcheva S."/>
            <person name="Molinier V."/>
            <person name="Murat C."/>
            <person name="Poggeler S."/>
            <person name="Quandt C.A."/>
            <person name="Sperisen C."/>
            <person name="Tritt A."/>
            <person name="Tisserant E."/>
            <person name="Crous P.W."/>
            <person name="Henrissat B."/>
            <person name="Nehls U."/>
            <person name="Egli S."/>
            <person name="Spatafora J.W."/>
            <person name="Grigoriev I.V."/>
            <person name="Martin F.M."/>
        </authorList>
    </citation>
    <scope>NUCLEOTIDE SEQUENCE [LARGE SCALE GENOMIC DNA]</scope>
    <source>
        <strain evidence="9 10">CBS 459.81</strain>
    </source>
</reference>
<evidence type="ECO:0000313" key="9">
    <source>
        <dbReference type="EMBL" id="OCK82250.1"/>
    </source>
</evidence>
<dbReference type="Gene3D" id="1.20.1250.20">
    <property type="entry name" value="MFS general substrate transporter like domains"/>
    <property type="match status" value="2"/>
</dbReference>
<keyword evidence="2" id="KW-0813">Transport</keyword>
<dbReference type="GO" id="GO:0016020">
    <property type="term" value="C:membrane"/>
    <property type="evidence" value="ECO:0007669"/>
    <property type="project" value="UniProtKB-SubCell"/>
</dbReference>
<feature type="domain" description="Major facilitator superfamily (MFS) profile" evidence="8">
    <location>
        <begin position="48"/>
        <end position="598"/>
    </location>
</feature>
<feature type="transmembrane region" description="Helical" evidence="7">
    <location>
        <begin position="144"/>
        <end position="166"/>
    </location>
</feature>
<dbReference type="PROSITE" id="PS00217">
    <property type="entry name" value="SUGAR_TRANSPORT_2"/>
    <property type="match status" value="1"/>
</dbReference>
<feature type="transmembrane region" description="Helical" evidence="7">
    <location>
        <begin position="394"/>
        <end position="414"/>
    </location>
</feature>
<protein>
    <submittedName>
        <fullName evidence="9">MFS general substrate transporter</fullName>
    </submittedName>
</protein>
<proteinExistence type="predicted"/>
<feature type="transmembrane region" description="Helical" evidence="7">
    <location>
        <begin position="447"/>
        <end position="468"/>
    </location>
</feature>
<evidence type="ECO:0000256" key="7">
    <source>
        <dbReference type="SAM" id="Phobius"/>
    </source>
</evidence>
<evidence type="ECO:0000256" key="1">
    <source>
        <dbReference type="ARBA" id="ARBA00004141"/>
    </source>
</evidence>
<feature type="region of interest" description="Disordered" evidence="6">
    <location>
        <begin position="1"/>
        <end position="22"/>
    </location>
</feature>
<feature type="transmembrane region" description="Helical" evidence="7">
    <location>
        <begin position="505"/>
        <end position="526"/>
    </location>
</feature>
<dbReference type="InterPro" id="IPR036259">
    <property type="entry name" value="MFS_trans_sf"/>
</dbReference>
<comment type="subcellular location">
    <subcellularLocation>
        <location evidence="1">Membrane</location>
        <topology evidence="1">Multi-pass membrane protein</topology>
    </subcellularLocation>
</comment>